<keyword evidence="3" id="KW-1185">Reference proteome</keyword>
<keyword evidence="1" id="KW-1133">Transmembrane helix</keyword>
<feature type="transmembrane region" description="Helical" evidence="1">
    <location>
        <begin position="33"/>
        <end position="52"/>
    </location>
</feature>
<feature type="transmembrane region" description="Helical" evidence="1">
    <location>
        <begin position="6"/>
        <end position="26"/>
    </location>
</feature>
<gene>
    <name evidence="2" type="ORF">SAMN05421743_11225</name>
</gene>
<dbReference type="STRING" id="571932.SAMN05421743_11225"/>
<dbReference type="Proteomes" id="UP000198584">
    <property type="component" value="Unassembled WGS sequence"/>
</dbReference>
<evidence type="ECO:0000313" key="3">
    <source>
        <dbReference type="Proteomes" id="UP000198584"/>
    </source>
</evidence>
<sequence>MGATETLVLFYPTLFLLLGIIAGIGYKISKCHICLVGLFGYLLANTAFFFFVEGGLPGIERDAVGLGLEVFQGLSWSETAALLFTPSIYSLAYTCLLLMGYLYTGVAVAMSRKNVSSELKEEEHGGASNVDW</sequence>
<dbReference type="AlphaFoldDB" id="A0A1H4FN33"/>
<accession>A0A1H4FN33</accession>
<name>A0A1H4FN33_9BACI</name>
<dbReference type="EMBL" id="FNQR01000012">
    <property type="protein sequence ID" value="SEA98769.1"/>
    <property type="molecule type" value="Genomic_DNA"/>
</dbReference>
<feature type="transmembrane region" description="Helical" evidence="1">
    <location>
        <begin position="88"/>
        <end position="110"/>
    </location>
</feature>
<reference evidence="2 3" key="1">
    <citation type="submission" date="2016-10" db="EMBL/GenBank/DDBJ databases">
        <authorList>
            <person name="de Groot N.N."/>
        </authorList>
    </citation>
    <scope>NUCLEOTIDE SEQUENCE [LARGE SCALE GENOMIC DNA]</scope>
    <source>
        <strain evidence="2 3">CCM7597</strain>
    </source>
</reference>
<dbReference type="OrthoDB" id="2888878at2"/>
<protein>
    <submittedName>
        <fullName evidence="2">Uncharacterized protein</fullName>
    </submittedName>
</protein>
<organism evidence="2 3">
    <name type="scientific">Thalassobacillus cyri</name>
    <dbReference type="NCBI Taxonomy" id="571932"/>
    <lineage>
        <taxon>Bacteria</taxon>
        <taxon>Bacillati</taxon>
        <taxon>Bacillota</taxon>
        <taxon>Bacilli</taxon>
        <taxon>Bacillales</taxon>
        <taxon>Bacillaceae</taxon>
        <taxon>Thalassobacillus</taxon>
    </lineage>
</organism>
<evidence type="ECO:0000313" key="2">
    <source>
        <dbReference type="EMBL" id="SEA98769.1"/>
    </source>
</evidence>
<keyword evidence="1" id="KW-0472">Membrane</keyword>
<keyword evidence="1" id="KW-0812">Transmembrane</keyword>
<evidence type="ECO:0000256" key="1">
    <source>
        <dbReference type="SAM" id="Phobius"/>
    </source>
</evidence>
<proteinExistence type="predicted"/>